<protein>
    <submittedName>
        <fullName evidence="1">Uncharacterized protein</fullName>
    </submittedName>
</protein>
<dbReference type="AlphaFoldDB" id="A0A0G0CXC1"/>
<dbReference type="Proteomes" id="UP000033995">
    <property type="component" value="Unassembled WGS sequence"/>
</dbReference>
<proteinExistence type="predicted"/>
<accession>A0A0G0CXC1</accession>
<sequence length="510" mass="57592">MIKDILNSRLWQVGLEGILEDKVTKNMDNEKLARATKWVIRGVTATSLAFSAWACNNGWIPVDQTSEPTPTTEIVPPIEVITAHGVLTEITNPIEKAKVIDSLPEDRPKAKYGDNGTDVFQITTTNTTSRFAMYELSDEELRNGVAIMLDDEILIQSVALYTEKTDLDNKTTWERLVAVTVPLPEDSSKKNIVWLYNEDGFPTEEFQVVKTERPVLAYPIPNTTGRVLFSPLLSDTSLIQGWDGYNPFYVDIQSGMPGGFKVSANITHIETPTPEYPAIPQEIMDKLPAKWNTVQTAGVWYIVDQSTNSNIYRFSEGGKWQERHDVTVGETTYEGWIKDHGQKDMIAGENVRMDKIILGRIDKYQVDILPIPHGYLTEYQIVEITDGSEKMDLAFFTMRYFYDGGKTLDILFSADNKSIMEGSGYEVDLSKELGERYDVNALMPMGQSFSETAISTFSINTKTDGLRKQIKYYGSGEWFKAQDLLAQLQNPQVDTLDLRFKILISYLSSH</sequence>
<gene>
    <name evidence="1" type="ORF">UR38_C0002G0165</name>
</gene>
<comment type="caution">
    <text evidence="1">The sequence shown here is derived from an EMBL/GenBank/DDBJ whole genome shotgun (WGS) entry which is preliminary data.</text>
</comment>
<evidence type="ECO:0000313" key="1">
    <source>
        <dbReference type="EMBL" id="KKP48062.1"/>
    </source>
</evidence>
<reference evidence="1 2" key="1">
    <citation type="journal article" date="2015" name="Nature">
        <title>rRNA introns, odd ribosomes, and small enigmatic genomes across a large radiation of phyla.</title>
        <authorList>
            <person name="Brown C.T."/>
            <person name="Hug L.A."/>
            <person name="Thomas B.C."/>
            <person name="Sharon I."/>
            <person name="Castelle C.J."/>
            <person name="Singh A."/>
            <person name="Wilkins M.J."/>
            <person name="Williams K.H."/>
            <person name="Banfield J.F."/>
        </authorList>
    </citation>
    <scope>NUCLEOTIDE SEQUENCE [LARGE SCALE GENOMIC DNA]</scope>
</reference>
<organism evidence="1 2">
    <name type="scientific">Candidatus Woesebacteria bacterium GW2011_GWA2_33_28</name>
    <dbReference type="NCBI Taxonomy" id="1618561"/>
    <lineage>
        <taxon>Bacteria</taxon>
        <taxon>Candidatus Woeseibacteriota</taxon>
    </lineage>
</organism>
<dbReference type="EMBL" id="LBOZ01000002">
    <property type="protein sequence ID" value="KKP48062.1"/>
    <property type="molecule type" value="Genomic_DNA"/>
</dbReference>
<name>A0A0G0CXC1_9BACT</name>
<evidence type="ECO:0000313" key="2">
    <source>
        <dbReference type="Proteomes" id="UP000033995"/>
    </source>
</evidence>